<dbReference type="Proteomes" id="UP000315010">
    <property type="component" value="Unassembled WGS sequence"/>
</dbReference>
<dbReference type="EMBL" id="SJPJ01000001">
    <property type="protein sequence ID" value="TWT84769.1"/>
    <property type="molecule type" value="Genomic_DNA"/>
</dbReference>
<keyword evidence="4" id="KW-1185">Reference proteome</keyword>
<feature type="signal peptide" evidence="2">
    <location>
        <begin position="1"/>
        <end position="21"/>
    </location>
</feature>
<comment type="caution">
    <text evidence="3">The sequence shown here is derived from an EMBL/GenBank/DDBJ whole genome shotgun (WGS) entry which is preliminary data.</text>
</comment>
<organism evidence="3 4">
    <name type="scientific">Novipirellula herctigrandis</name>
    <dbReference type="NCBI Taxonomy" id="2527986"/>
    <lineage>
        <taxon>Bacteria</taxon>
        <taxon>Pseudomonadati</taxon>
        <taxon>Planctomycetota</taxon>
        <taxon>Planctomycetia</taxon>
        <taxon>Pirellulales</taxon>
        <taxon>Pirellulaceae</taxon>
        <taxon>Novipirellula</taxon>
    </lineage>
</organism>
<feature type="compositionally biased region" description="Low complexity" evidence="1">
    <location>
        <begin position="298"/>
        <end position="312"/>
    </location>
</feature>
<evidence type="ECO:0000313" key="4">
    <source>
        <dbReference type="Proteomes" id="UP000315010"/>
    </source>
</evidence>
<feature type="chain" id="PRO_5023151968" evidence="2">
    <location>
        <begin position="22"/>
        <end position="386"/>
    </location>
</feature>
<dbReference type="RefSeq" id="WP_419194968.1">
    <property type="nucleotide sequence ID" value="NZ_SJPJ01000001.1"/>
</dbReference>
<evidence type="ECO:0000256" key="1">
    <source>
        <dbReference type="SAM" id="MobiDB-lite"/>
    </source>
</evidence>
<name>A0A5C5ZBJ5_9BACT</name>
<sequence length="386" mass="40021" precursor="true">MKTKLFATCLLLIAVAGPVRGDDAAANQGIDKAAVDAAVETIGVTDDPIFAQYVDLSGLAAAWTYLDADAMADMGIGLAHAERILFRKHPAIESKDLLKIAVRTASVTNKPEVLKKLGEFAESQDNEALSEQVELASQLAGASRAVAPMLSLDNVTLGAFIAYKQAQHDLDAALVFGSVDMMKELGEQVAVWQKKDPAIWNDLYQHITEEVETMEALGAPSRGGPDDVADATESLNQLTAVSRWGGQGFGGGGGGQPNYGGGGQPNYGGGGQPNYGGGRQPNYGRGGWQPGYGGGSMTNQQTNIQSWQQQQIQPTRPGAVVVGGLLSGLGHGLGQKNPQKNAVASGLLQGLGAGFIGSAGTSITTQGGVNINQRGQTQNWGGGGMF</sequence>
<reference evidence="3 4" key="1">
    <citation type="submission" date="2019-02" db="EMBL/GenBank/DDBJ databases">
        <title>Deep-cultivation of Planctomycetes and their phenomic and genomic characterization uncovers novel biology.</title>
        <authorList>
            <person name="Wiegand S."/>
            <person name="Jogler M."/>
            <person name="Boedeker C."/>
            <person name="Pinto D."/>
            <person name="Vollmers J."/>
            <person name="Rivas-Marin E."/>
            <person name="Kohn T."/>
            <person name="Peeters S.H."/>
            <person name="Heuer A."/>
            <person name="Rast P."/>
            <person name="Oberbeckmann S."/>
            <person name="Bunk B."/>
            <person name="Jeske O."/>
            <person name="Meyerdierks A."/>
            <person name="Storesund J.E."/>
            <person name="Kallscheuer N."/>
            <person name="Luecker S."/>
            <person name="Lage O.M."/>
            <person name="Pohl T."/>
            <person name="Merkel B.J."/>
            <person name="Hornburger P."/>
            <person name="Mueller R.-W."/>
            <person name="Bruemmer F."/>
            <person name="Labrenz M."/>
            <person name="Spormann A.M."/>
            <person name="Op Den Camp H."/>
            <person name="Overmann J."/>
            <person name="Amann R."/>
            <person name="Jetten M.S.M."/>
            <person name="Mascher T."/>
            <person name="Medema M.H."/>
            <person name="Devos D.P."/>
            <person name="Kaster A.-K."/>
            <person name="Ovreas L."/>
            <person name="Rohde M."/>
            <person name="Galperin M.Y."/>
            <person name="Jogler C."/>
        </authorList>
    </citation>
    <scope>NUCLEOTIDE SEQUENCE [LARGE SCALE GENOMIC DNA]</scope>
    <source>
        <strain evidence="3 4">CA13</strain>
    </source>
</reference>
<proteinExistence type="predicted"/>
<dbReference type="AlphaFoldDB" id="A0A5C5ZBJ5"/>
<feature type="compositionally biased region" description="Gly residues" evidence="1">
    <location>
        <begin position="246"/>
        <end position="296"/>
    </location>
</feature>
<accession>A0A5C5ZBJ5</accession>
<gene>
    <name evidence="3" type="ORF">CA13_62490</name>
</gene>
<feature type="region of interest" description="Disordered" evidence="1">
    <location>
        <begin position="246"/>
        <end position="312"/>
    </location>
</feature>
<evidence type="ECO:0000256" key="2">
    <source>
        <dbReference type="SAM" id="SignalP"/>
    </source>
</evidence>
<evidence type="ECO:0000313" key="3">
    <source>
        <dbReference type="EMBL" id="TWT84769.1"/>
    </source>
</evidence>
<keyword evidence="2" id="KW-0732">Signal</keyword>
<protein>
    <submittedName>
        <fullName evidence="3">Uncharacterized protein</fullName>
    </submittedName>
</protein>